<dbReference type="Pfam" id="PF00650">
    <property type="entry name" value="CRAL_TRIO"/>
    <property type="match status" value="1"/>
</dbReference>
<evidence type="ECO:0000313" key="3">
    <source>
        <dbReference type="Proteomes" id="UP000636479"/>
    </source>
</evidence>
<dbReference type="SMART" id="SM00516">
    <property type="entry name" value="SEC14"/>
    <property type="match status" value="1"/>
</dbReference>
<protein>
    <submittedName>
        <fullName evidence="2">CRAL/TRIO domain-containing protein</fullName>
    </submittedName>
</protein>
<dbReference type="RefSeq" id="XP_037224829.1">
    <property type="nucleotide sequence ID" value="XM_037359734.1"/>
</dbReference>
<dbReference type="SUPFAM" id="SSF52087">
    <property type="entry name" value="CRAL/TRIO domain"/>
    <property type="match status" value="1"/>
</dbReference>
<accession>A0A8H6WDP8</accession>
<gene>
    <name evidence="2" type="ORF">MIND_00286900</name>
</gene>
<dbReference type="PANTHER" id="PTHR45824">
    <property type="entry name" value="GH16843P"/>
    <property type="match status" value="1"/>
</dbReference>
<evidence type="ECO:0000259" key="1">
    <source>
        <dbReference type="PROSITE" id="PS50191"/>
    </source>
</evidence>
<sequence>MPREQPKITTTRRIITTPPSNVVVGPIYRYTMEQEAQIAALSAYTSTIALPHTHSYHLWEQRFLSRLDTHPRYMRAAKWQLEDAKKRIRATMEWRREYQPDLITPDEVRVESETGKLILNGFDNEGRPILYVRPGRENTETSPRQVRYLVWCLERAKDLMPLGQESVAIIVDYKSTTLRTNPSIAVARKVLNILQRHYAETLGRAIVVNLPPLLNFFFKGISPFLDPVTREKMRFNPPLLSLIPASQLDADFGGDNHFEFEKDEYWRQLLDACHIAPDGTRVLSPRSSMSTMSLQDVKLQEVDLPPSLVVSEITVS</sequence>
<dbReference type="GO" id="GO:0008526">
    <property type="term" value="F:phosphatidylinositol transfer activity"/>
    <property type="evidence" value="ECO:0007669"/>
    <property type="project" value="TreeGrafter"/>
</dbReference>
<dbReference type="InterPro" id="IPR052578">
    <property type="entry name" value="PI_Transfer_CRAL-TRIO"/>
</dbReference>
<name>A0A8H6WDP8_9AGAR</name>
<dbReference type="PANTHER" id="PTHR45824:SF29">
    <property type="entry name" value="GH16843P"/>
    <property type="match status" value="1"/>
</dbReference>
<reference evidence="2" key="1">
    <citation type="submission" date="2020-05" db="EMBL/GenBank/DDBJ databases">
        <title>Mycena genomes resolve the evolution of fungal bioluminescence.</title>
        <authorList>
            <person name="Tsai I.J."/>
        </authorList>
    </citation>
    <scope>NUCLEOTIDE SEQUENCE</scope>
    <source>
        <strain evidence="2">171206Taipei</strain>
    </source>
</reference>
<dbReference type="InterPro" id="IPR036273">
    <property type="entry name" value="CRAL/TRIO_N_dom_sf"/>
</dbReference>
<dbReference type="InterPro" id="IPR001251">
    <property type="entry name" value="CRAL-TRIO_dom"/>
</dbReference>
<dbReference type="EMBL" id="JACAZF010000002">
    <property type="protein sequence ID" value="KAF7312721.1"/>
    <property type="molecule type" value="Genomic_DNA"/>
</dbReference>
<evidence type="ECO:0000313" key="2">
    <source>
        <dbReference type="EMBL" id="KAF7312721.1"/>
    </source>
</evidence>
<dbReference type="Gene3D" id="3.40.525.10">
    <property type="entry name" value="CRAL-TRIO lipid binding domain"/>
    <property type="match status" value="1"/>
</dbReference>
<dbReference type="SUPFAM" id="SSF46938">
    <property type="entry name" value="CRAL/TRIO N-terminal domain"/>
    <property type="match status" value="1"/>
</dbReference>
<proteinExistence type="predicted"/>
<dbReference type="AlphaFoldDB" id="A0A8H6WDP8"/>
<keyword evidence="3" id="KW-1185">Reference proteome</keyword>
<dbReference type="GeneID" id="59342250"/>
<feature type="domain" description="CRAL-TRIO" evidence="1">
    <location>
        <begin position="107"/>
        <end position="260"/>
    </location>
</feature>
<dbReference type="OrthoDB" id="75724at2759"/>
<dbReference type="InterPro" id="IPR036865">
    <property type="entry name" value="CRAL-TRIO_dom_sf"/>
</dbReference>
<comment type="caution">
    <text evidence="2">The sequence shown here is derived from an EMBL/GenBank/DDBJ whole genome shotgun (WGS) entry which is preliminary data.</text>
</comment>
<dbReference type="CDD" id="cd00170">
    <property type="entry name" value="SEC14"/>
    <property type="match status" value="1"/>
</dbReference>
<dbReference type="Proteomes" id="UP000636479">
    <property type="component" value="Unassembled WGS sequence"/>
</dbReference>
<organism evidence="2 3">
    <name type="scientific">Mycena indigotica</name>
    <dbReference type="NCBI Taxonomy" id="2126181"/>
    <lineage>
        <taxon>Eukaryota</taxon>
        <taxon>Fungi</taxon>
        <taxon>Dikarya</taxon>
        <taxon>Basidiomycota</taxon>
        <taxon>Agaricomycotina</taxon>
        <taxon>Agaricomycetes</taxon>
        <taxon>Agaricomycetidae</taxon>
        <taxon>Agaricales</taxon>
        <taxon>Marasmiineae</taxon>
        <taxon>Mycenaceae</taxon>
        <taxon>Mycena</taxon>
    </lineage>
</organism>
<dbReference type="PROSITE" id="PS50191">
    <property type="entry name" value="CRAL_TRIO"/>
    <property type="match status" value="1"/>
</dbReference>